<accession>A0A8B6FWH6</accession>
<dbReference type="EMBL" id="UYJE01007530">
    <property type="protein sequence ID" value="VDI55723.1"/>
    <property type="molecule type" value="Genomic_DNA"/>
</dbReference>
<dbReference type="AlphaFoldDB" id="A0A8B6FWH6"/>
<dbReference type="Pfam" id="PF06201">
    <property type="entry name" value="PITH"/>
    <property type="match status" value="1"/>
</dbReference>
<evidence type="ECO:0000259" key="2">
    <source>
        <dbReference type="PROSITE" id="PS51532"/>
    </source>
</evidence>
<dbReference type="PANTHER" id="PTHR46115">
    <property type="entry name" value="THIOREDOXIN-LIKE PROTEIN 1"/>
    <property type="match status" value="1"/>
</dbReference>
<dbReference type="InterPro" id="IPR010400">
    <property type="entry name" value="PITH_dom"/>
</dbReference>
<name>A0A8B6FWH6_MYTGA</name>
<comment type="caution">
    <text evidence="3">The sequence shown here is derived from an EMBL/GenBank/DDBJ whole genome shotgun (WGS) entry which is preliminary data.</text>
</comment>
<dbReference type="GO" id="GO:0005737">
    <property type="term" value="C:cytoplasm"/>
    <property type="evidence" value="ECO:0007669"/>
    <property type="project" value="UniProtKB-ARBA"/>
</dbReference>
<dbReference type="OrthoDB" id="2121326at2759"/>
<evidence type="ECO:0000256" key="1">
    <source>
        <dbReference type="ARBA" id="ARBA00023157"/>
    </source>
</evidence>
<dbReference type="Gene3D" id="2.60.120.470">
    <property type="entry name" value="PITH domain"/>
    <property type="match status" value="1"/>
</dbReference>
<feature type="domain" description="PITH" evidence="2">
    <location>
        <begin position="80"/>
        <end position="249"/>
    </location>
</feature>
<dbReference type="PROSITE" id="PS51532">
    <property type="entry name" value="PITH"/>
    <property type="match status" value="1"/>
</dbReference>
<keyword evidence="1" id="KW-1015">Disulfide bond</keyword>
<protein>
    <recommendedName>
        <fullName evidence="2">PITH domain-containing protein</fullName>
    </recommendedName>
</protein>
<dbReference type="InterPro" id="IPR008979">
    <property type="entry name" value="Galactose-bd-like_sf"/>
</dbReference>
<dbReference type="SUPFAM" id="SSF49785">
    <property type="entry name" value="Galactose-binding domain-like"/>
    <property type="match status" value="1"/>
</dbReference>
<organism evidence="3 4">
    <name type="scientific">Mytilus galloprovincialis</name>
    <name type="common">Mediterranean mussel</name>
    <dbReference type="NCBI Taxonomy" id="29158"/>
    <lineage>
        <taxon>Eukaryota</taxon>
        <taxon>Metazoa</taxon>
        <taxon>Spiralia</taxon>
        <taxon>Lophotrochozoa</taxon>
        <taxon>Mollusca</taxon>
        <taxon>Bivalvia</taxon>
        <taxon>Autobranchia</taxon>
        <taxon>Pteriomorphia</taxon>
        <taxon>Mytilida</taxon>
        <taxon>Mytiloidea</taxon>
        <taxon>Mytilidae</taxon>
        <taxon>Mytilinae</taxon>
        <taxon>Mytilus</taxon>
    </lineage>
</organism>
<dbReference type="CDD" id="cd02947">
    <property type="entry name" value="TRX_family"/>
    <property type="match status" value="1"/>
</dbReference>
<evidence type="ECO:0000313" key="4">
    <source>
        <dbReference type="Proteomes" id="UP000596742"/>
    </source>
</evidence>
<dbReference type="Proteomes" id="UP000596742">
    <property type="component" value="Unassembled WGS sequence"/>
</dbReference>
<keyword evidence="4" id="KW-1185">Reference proteome</keyword>
<evidence type="ECO:0000313" key="3">
    <source>
        <dbReference type="EMBL" id="VDI55723.1"/>
    </source>
</evidence>
<sequence>MLISKHDGHILSPLLYVCVLTFNIPLPCLQETGAREGISAMPTFIFYKNKTKIDTMRGADPNALEEKIKQWKGGDSEGQEDDVTVKGHLDIGSFISSKGCECLNESDEHTLEHALSTKGGYLESDCDEQLIINLEFSQNMKLHSLKLYAPEDKGPKTVKIFQNLTKSLDFDTAENMIATQELELTPADVKEGTLIPLRYVKFQNVGSVTIFIKDNLGGGDVTQIDYLGLVGTPVAKTNMTDFKRVAGKKGESH</sequence>
<dbReference type="Gene3D" id="3.40.30.10">
    <property type="entry name" value="Glutaredoxin"/>
    <property type="match status" value="1"/>
</dbReference>
<proteinExistence type="predicted"/>
<reference evidence="3" key="1">
    <citation type="submission" date="2018-11" db="EMBL/GenBank/DDBJ databases">
        <authorList>
            <person name="Alioto T."/>
            <person name="Alioto T."/>
        </authorList>
    </citation>
    <scope>NUCLEOTIDE SEQUENCE</scope>
</reference>
<gene>
    <name evidence="3" type="ORF">MGAL_10B057945</name>
</gene>
<dbReference type="InterPro" id="IPR037047">
    <property type="entry name" value="PITH_dom_sf"/>
</dbReference>
<dbReference type="InterPro" id="IPR036249">
    <property type="entry name" value="Thioredoxin-like_sf"/>
</dbReference>
<dbReference type="SUPFAM" id="SSF52833">
    <property type="entry name" value="Thioredoxin-like"/>
    <property type="match status" value="1"/>
</dbReference>